<organism evidence="5 6">
    <name type="scientific">Niallia hominis</name>
    <dbReference type="NCBI Taxonomy" id="3133173"/>
    <lineage>
        <taxon>Bacteria</taxon>
        <taxon>Bacillati</taxon>
        <taxon>Bacillota</taxon>
        <taxon>Bacilli</taxon>
        <taxon>Bacillales</taxon>
        <taxon>Bacillaceae</taxon>
        <taxon>Niallia</taxon>
    </lineage>
</organism>
<dbReference type="Pfam" id="PF01037">
    <property type="entry name" value="AsnC_trans_reg"/>
    <property type="match status" value="1"/>
</dbReference>
<dbReference type="InterPro" id="IPR019887">
    <property type="entry name" value="Tscrpt_reg_AsnC/Lrp_C"/>
</dbReference>
<protein>
    <submittedName>
        <fullName evidence="5">Lrp/AsnC family transcriptional regulator</fullName>
    </submittedName>
</protein>
<feature type="domain" description="HTH asnC-type" evidence="4">
    <location>
        <begin position="1"/>
        <end position="62"/>
    </location>
</feature>
<dbReference type="InterPro" id="IPR011991">
    <property type="entry name" value="ArsR-like_HTH"/>
</dbReference>
<dbReference type="InterPro" id="IPR019885">
    <property type="entry name" value="Tscrpt_reg_HTH_AsnC-type_CS"/>
</dbReference>
<accession>A0ABV1F6M9</accession>
<gene>
    <name evidence="5" type="ORF">WMO63_22570</name>
</gene>
<evidence type="ECO:0000256" key="2">
    <source>
        <dbReference type="ARBA" id="ARBA00023125"/>
    </source>
</evidence>
<dbReference type="Gene3D" id="1.10.10.10">
    <property type="entry name" value="Winged helix-like DNA-binding domain superfamily/Winged helix DNA-binding domain"/>
    <property type="match status" value="1"/>
</dbReference>
<dbReference type="PANTHER" id="PTHR30154">
    <property type="entry name" value="LEUCINE-RESPONSIVE REGULATORY PROTEIN"/>
    <property type="match status" value="1"/>
</dbReference>
<evidence type="ECO:0000313" key="6">
    <source>
        <dbReference type="Proteomes" id="UP001465426"/>
    </source>
</evidence>
<dbReference type="PROSITE" id="PS50956">
    <property type="entry name" value="HTH_ASNC_2"/>
    <property type="match status" value="1"/>
</dbReference>
<dbReference type="Pfam" id="PF13412">
    <property type="entry name" value="HTH_24"/>
    <property type="match status" value="1"/>
</dbReference>
<dbReference type="SMART" id="SM00344">
    <property type="entry name" value="HTH_ASNC"/>
    <property type="match status" value="1"/>
</dbReference>
<keyword evidence="1" id="KW-0805">Transcription regulation</keyword>
<dbReference type="CDD" id="cd00090">
    <property type="entry name" value="HTH_ARSR"/>
    <property type="match status" value="1"/>
</dbReference>
<evidence type="ECO:0000256" key="1">
    <source>
        <dbReference type="ARBA" id="ARBA00023015"/>
    </source>
</evidence>
<reference evidence="5 6" key="1">
    <citation type="submission" date="2024-03" db="EMBL/GenBank/DDBJ databases">
        <title>Human intestinal bacterial collection.</title>
        <authorList>
            <person name="Pauvert C."/>
            <person name="Hitch T.C.A."/>
            <person name="Clavel T."/>
        </authorList>
    </citation>
    <scope>NUCLEOTIDE SEQUENCE [LARGE SCALE GENOMIC DNA]</scope>
    <source>
        <strain evidence="5 6">CLA-SR-H024</strain>
    </source>
</reference>
<dbReference type="Proteomes" id="UP001465426">
    <property type="component" value="Unassembled WGS sequence"/>
</dbReference>
<evidence type="ECO:0000313" key="5">
    <source>
        <dbReference type="EMBL" id="MEQ2468440.1"/>
    </source>
</evidence>
<sequence length="149" mass="16761">MDKVDIQLLKILQEDARITVSDLSKKLALSRPSVSERLLRLQEKGIILEFSARISPAKLGRETLLFIQISELKEEPHVFEEFIKSETDIIECHRVTGPVSYTIKAAVSGIDGMRNLVDRLIPYGAINTSVILASPVPYRHILPNDQPED</sequence>
<keyword evidence="6" id="KW-1185">Reference proteome</keyword>
<dbReference type="Gene3D" id="3.30.70.920">
    <property type="match status" value="1"/>
</dbReference>
<dbReference type="PRINTS" id="PR00033">
    <property type="entry name" value="HTHASNC"/>
</dbReference>
<evidence type="ECO:0000256" key="3">
    <source>
        <dbReference type="ARBA" id="ARBA00023163"/>
    </source>
</evidence>
<comment type="caution">
    <text evidence="5">The sequence shown here is derived from an EMBL/GenBank/DDBJ whole genome shotgun (WGS) entry which is preliminary data.</text>
</comment>
<proteinExistence type="predicted"/>
<keyword evidence="2" id="KW-0238">DNA-binding</keyword>
<dbReference type="RefSeq" id="WP_031536783.1">
    <property type="nucleotide sequence ID" value="NZ_JBBMFN010000104.1"/>
</dbReference>
<dbReference type="InterPro" id="IPR019888">
    <property type="entry name" value="Tscrpt_reg_AsnC-like"/>
</dbReference>
<dbReference type="InterPro" id="IPR000485">
    <property type="entry name" value="AsnC-type_HTH_dom"/>
</dbReference>
<dbReference type="PROSITE" id="PS00519">
    <property type="entry name" value="HTH_ASNC_1"/>
    <property type="match status" value="1"/>
</dbReference>
<dbReference type="SUPFAM" id="SSF54909">
    <property type="entry name" value="Dimeric alpha+beta barrel"/>
    <property type="match status" value="1"/>
</dbReference>
<evidence type="ECO:0000259" key="4">
    <source>
        <dbReference type="PROSITE" id="PS50956"/>
    </source>
</evidence>
<dbReference type="InterPro" id="IPR036390">
    <property type="entry name" value="WH_DNA-bd_sf"/>
</dbReference>
<name>A0ABV1F6M9_9BACI</name>
<dbReference type="InterPro" id="IPR011008">
    <property type="entry name" value="Dimeric_a/b-barrel"/>
</dbReference>
<dbReference type="InterPro" id="IPR036388">
    <property type="entry name" value="WH-like_DNA-bd_sf"/>
</dbReference>
<dbReference type="EMBL" id="JBBMFN010000104">
    <property type="protein sequence ID" value="MEQ2468440.1"/>
    <property type="molecule type" value="Genomic_DNA"/>
</dbReference>
<dbReference type="PANTHER" id="PTHR30154:SF53">
    <property type="entry name" value="HTH-TYPE TRANSCRIPTIONAL REGULATOR LRPC"/>
    <property type="match status" value="1"/>
</dbReference>
<dbReference type="SUPFAM" id="SSF46785">
    <property type="entry name" value="Winged helix' DNA-binding domain"/>
    <property type="match status" value="1"/>
</dbReference>
<keyword evidence="3" id="KW-0804">Transcription</keyword>